<reference evidence="2" key="1">
    <citation type="submission" date="2020-04" db="EMBL/GenBank/DDBJ databases">
        <title>Genome Assembly and Annotation of Botryosphaeria dothidea sdau 11-99, a Latent Pathogen of Apple Fruit Ring Rot in China.</title>
        <authorList>
            <person name="Yu C."/>
            <person name="Diao Y."/>
            <person name="Lu Q."/>
            <person name="Zhao J."/>
            <person name="Cui S."/>
            <person name="Peng C."/>
            <person name="He B."/>
            <person name="Liu H."/>
        </authorList>
    </citation>
    <scope>NUCLEOTIDE SEQUENCE [LARGE SCALE GENOMIC DNA]</scope>
    <source>
        <strain evidence="2">Sdau11-99</strain>
    </source>
</reference>
<dbReference type="Proteomes" id="UP000572817">
    <property type="component" value="Unassembled WGS sequence"/>
</dbReference>
<protein>
    <submittedName>
        <fullName evidence="2">Uncharacterized protein</fullName>
    </submittedName>
</protein>
<dbReference type="OrthoDB" id="10474942at2759"/>
<comment type="caution">
    <text evidence="2">The sequence shown here is derived from an EMBL/GenBank/DDBJ whole genome shotgun (WGS) entry which is preliminary data.</text>
</comment>
<feature type="region of interest" description="Disordered" evidence="1">
    <location>
        <begin position="1"/>
        <end position="27"/>
    </location>
</feature>
<evidence type="ECO:0000313" key="3">
    <source>
        <dbReference type="Proteomes" id="UP000572817"/>
    </source>
</evidence>
<keyword evidence="3" id="KW-1185">Reference proteome</keyword>
<evidence type="ECO:0000313" key="2">
    <source>
        <dbReference type="EMBL" id="KAF4308476.1"/>
    </source>
</evidence>
<proteinExistence type="predicted"/>
<gene>
    <name evidence="2" type="ORF">GTA08_BOTSDO04344</name>
</gene>
<accession>A0A8H4IWG6</accession>
<evidence type="ECO:0000256" key="1">
    <source>
        <dbReference type="SAM" id="MobiDB-lite"/>
    </source>
</evidence>
<name>A0A8H4IWG6_9PEZI</name>
<dbReference type="AlphaFoldDB" id="A0A8H4IWG6"/>
<dbReference type="EMBL" id="WWBZ02000022">
    <property type="protein sequence ID" value="KAF4308476.1"/>
    <property type="molecule type" value="Genomic_DNA"/>
</dbReference>
<sequence>MENEQTMDAIQQKEEIQPVEDASAGEVPEYRADVRVKIKSGTYPRGYPDGRSVTVKSKQKGVTKRITATVAKGRPSPNGWEYQLRTVKNELYSGGVWVKEDDIM</sequence>
<organism evidence="2 3">
    <name type="scientific">Botryosphaeria dothidea</name>
    <dbReference type="NCBI Taxonomy" id="55169"/>
    <lineage>
        <taxon>Eukaryota</taxon>
        <taxon>Fungi</taxon>
        <taxon>Dikarya</taxon>
        <taxon>Ascomycota</taxon>
        <taxon>Pezizomycotina</taxon>
        <taxon>Dothideomycetes</taxon>
        <taxon>Dothideomycetes incertae sedis</taxon>
        <taxon>Botryosphaeriales</taxon>
        <taxon>Botryosphaeriaceae</taxon>
        <taxon>Botryosphaeria</taxon>
    </lineage>
</organism>